<evidence type="ECO:0000259" key="4">
    <source>
        <dbReference type="Pfam" id="PF25137"/>
    </source>
</evidence>
<evidence type="ECO:0000256" key="1">
    <source>
        <dbReference type="ARBA" id="ARBA00007358"/>
    </source>
</evidence>
<dbReference type="SUPFAM" id="SSF56796">
    <property type="entry name" value="Dehydroquinate synthase-like"/>
    <property type="match status" value="1"/>
</dbReference>
<dbReference type="PANTHER" id="PTHR11496:SF102">
    <property type="entry name" value="ALCOHOL DEHYDROGENASE 4"/>
    <property type="match status" value="1"/>
</dbReference>
<dbReference type="PANTHER" id="PTHR11496">
    <property type="entry name" value="ALCOHOL DEHYDROGENASE"/>
    <property type="match status" value="1"/>
</dbReference>
<proteinExistence type="inferred from homology"/>
<evidence type="ECO:0000259" key="3">
    <source>
        <dbReference type="Pfam" id="PF00465"/>
    </source>
</evidence>
<dbReference type="Proteomes" id="UP001223586">
    <property type="component" value="Unassembled WGS sequence"/>
</dbReference>
<evidence type="ECO:0000313" key="6">
    <source>
        <dbReference type="Proteomes" id="UP001223586"/>
    </source>
</evidence>
<feature type="domain" description="Fe-containing alcohol dehydrogenase-like C-terminal" evidence="4">
    <location>
        <begin position="194"/>
        <end position="387"/>
    </location>
</feature>
<protein>
    <submittedName>
        <fullName evidence="5">Alcohol dehydrogenase</fullName>
        <ecNumber evidence="5">1.1.1.1</ecNumber>
    </submittedName>
</protein>
<dbReference type="RefSeq" id="WP_307231141.1">
    <property type="nucleotide sequence ID" value="NZ_JAUSTT010000020.1"/>
</dbReference>
<sequence>MSVYNTTVFNAKTKLISGAGSMKELSGEIKKIKASTILVITDKGIKNAGILNQVLAEVQPSCKTIIFDEVKPNPCVEMTDKAFHSFKDNGIHLILAVGGGSVLDTAKGLSILLANGGSIADYFGFDLYKNNTLPIFAVPTTVGTGSESGNAAVFTDNKDDLKTKRLVFGEDLFPEVAFLDAALLKNMPSHLISSTGMDALTHAIEGYVSNWSSHVTDALNLHAVRVIGNSIRQATANSENVEAMHAMLLASTSTGLGMANSGLGMVHGISHAIGAQYDAPHGIVNAILLPYILEYNWIANPVKFSHIAEALRVNIDGLSVEDAAKAAIEHVKHLTKEVGIPEKLRAIGVDDSKIDLLTDIAFNDQQYMVPNPRKMTRQDIYNILKQAI</sequence>
<accession>A0ABT9WVF4</accession>
<dbReference type="EMBL" id="JAUSTT010000020">
    <property type="protein sequence ID" value="MDQ0177280.1"/>
    <property type="molecule type" value="Genomic_DNA"/>
</dbReference>
<organism evidence="5 6">
    <name type="scientific">Bacillus chungangensis</name>
    <dbReference type="NCBI Taxonomy" id="587633"/>
    <lineage>
        <taxon>Bacteria</taxon>
        <taxon>Bacillati</taxon>
        <taxon>Bacillota</taxon>
        <taxon>Bacilli</taxon>
        <taxon>Bacillales</taxon>
        <taxon>Bacillaceae</taxon>
        <taxon>Bacillus</taxon>
    </lineage>
</organism>
<dbReference type="CDD" id="cd08551">
    <property type="entry name" value="Fe-ADH"/>
    <property type="match status" value="1"/>
</dbReference>
<dbReference type="Pfam" id="PF00465">
    <property type="entry name" value="Fe-ADH"/>
    <property type="match status" value="1"/>
</dbReference>
<reference evidence="5 6" key="1">
    <citation type="submission" date="2023-07" db="EMBL/GenBank/DDBJ databases">
        <title>Genomic Encyclopedia of Type Strains, Phase IV (KMG-IV): sequencing the most valuable type-strain genomes for metagenomic binning, comparative biology and taxonomic classification.</title>
        <authorList>
            <person name="Goeker M."/>
        </authorList>
    </citation>
    <scope>NUCLEOTIDE SEQUENCE [LARGE SCALE GENOMIC DNA]</scope>
    <source>
        <strain evidence="5 6">DSM 23837</strain>
    </source>
</reference>
<dbReference type="Pfam" id="PF25137">
    <property type="entry name" value="ADH_Fe_C"/>
    <property type="match status" value="1"/>
</dbReference>
<dbReference type="InterPro" id="IPR039697">
    <property type="entry name" value="Alcohol_dehydrogenase_Fe"/>
</dbReference>
<feature type="domain" description="Alcohol dehydrogenase iron-type/glycerol dehydrogenase GldA" evidence="3">
    <location>
        <begin position="13"/>
        <end position="180"/>
    </location>
</feature>
<keyword evidence="6" id="KW-1185">Reference proteome</keyword>
<evidence type="ECO:0000313" key="5">
    <source>
        <dbReference type="EMBL" id="MDQ0177280.1"/>
    </source>
</evidence>
<dbReference type="GO" id="GO:0004022">
    <property type="term" value="F:alcohol dehydrogenase (NAD+) activity"/>
    <property type="evidence" value="ECO:0007669"/>
    <property type="project" value="UniProtKB-EC"/>
</dbReference>
<evidence type="ECO:0000256" key="2">
    <source>
        <dbReference type="ARBA" id="ARBA00023002"/>
    </source>
</evidence>
<gene>
    <name evidence="5" type="ORF">J2S08_003159</name>
</gene>
<dbReference type="EC" id="1.1.1.1" evidence="5"/>
<dbReference type="InterPro" id="IPR001670">
    <property type="entry name" value="ADH_Fe/GldA"/>
</dbReference>
<name>A0ABT9WVF4_9BACI</name>
<keyword evidence="2 5" id="KW-0560">Oxidoreductase</keyword>
<comment type="caution">
    <text evidence="5">The sequence shown here is derived from an EMBL/GenBank/DDBJ whole genome shotgun (WGS) entry which is preliminary data.</text>
</comment>
<dbReference type="Gene3D" id="3.40.50.1970">
    <property type="match status" value="1"/>
</dbReference>
<comment type="similarity">
    <text evidence="1">Belongs to the iron-containing alcohol dehydrogenase family.</text>
</comment>
<dbReference type="InterPro" id="IPR056798">
    <property type="entry name" value="ADH_Fe_C"/>
</dbReference>
<dbReference type="Gene3D" id="1.20.1090.10">
    <property type="entry name" value="Dehydroquinate synthase-like - alpha domain"/>
    <property type="match status" value="1"/>
</dbReference>